<feature type="region of interest" description="Disordered" evidence="1">
    <location>
        <begin position="1"/>
        <end position="20"/>
    </location>
</feature>
<feature type="region of interest" description="Disordered" evidence="1">
    <location>
        <begin position="203"/>
        <end position="228"/>
    </location>
</feature>
<dbReference type="Proteomes" id="UP001519535">
    <property type="component" value="Unassembled WGS sequence"/>
</dbReference>
<dbReference type="InterPro" id="IPR022171">
    <property type="entry name" value="PPE_C"/>
</dbReference>
<dbReference type="EMBL" id="JAHCLR010000128">
    <property type="protein sequence ID" value="MBS9536281.1"/>
    <property type="molecule type" value="Genomic_DNA"/>
</dbReference>
<reference evidence="3 4" key="1">
    <citation type="submission" date="2021-05" db="EMBL/GenBank/DDBJ databases">
        <title>Mycobacterium acidophilum sp. nov., an extremely acid-tolerant member of the genus Mycobacterium.</title>
        <authorList>
            <person name="Xia J."/>
        </authorList>
    </citation>
    <scope>NUCLEOTIDE SEQUENCE [LARGE SCALE GENOMIC DNA]</scope>
    <source>
        <strain evidence="3 4">M1</strain>
    </source>
</reference>
<feature type="compositionally biased region" description="Low complexity" evidence="1">
    <location>
        <begin position="9"/>
        <end position="20"/>
    </location>
</feature>
<keyword evidence="4" id="KW-1185">Reference proteome</keyword>
<sequence>AAPQTTNPAGAASQASTTAQTGSSILDWNPFGEMANSPLLQNSTVKGLDGFFNSAGAVLLQTTGSGLTGEGSQLAMFPLYLLSGKLSMLGPGAAMGAATGAGLASSTSAEVPAATLAGAPGPTASAGVGRAVPLGKLSVPPSWGVASGDIRLAAAALPAASAPALSAPALSSAGMMPPLMGGPMSGPVASVVNSPLKADGRVQAGAGVTAVSTRPGETDADEAEQNRSAQDISLNLSGLSKREQDELYQLRDELAVLAMGCDAMARLTREAMH</sequence>
<evidence type="ECO:0000313" key="4">
    <source>
        <dbReference type="Proteomes" id="UP001519535"/>
    </source>
</evidence>
<evidence type="ECO:0000256" key="1">
    <source>
        <dbReference type="SAM" id="MobiDB-lite"/>
    </source>
</evidence>
<dbReference type="RefSeq" id="WP_214095093.1">
    <property type="nucleotide sequence ID" value="NZ_JAHCLR010000128.1"/>
</dbReference>
<gene>
    <name evidence="3" type="ORF">KIH27_22155</name>
</gene>
<feature type="domain" description="PPE family C-terminal" evidence="2">
    <location>
        <begin position="125"/>
        <end position="186"/>
    </location>
</feature>
<organism evidence="3 4">
    <name type="scientific">Mycolicibacter acidiphilus</name>
    <dbReference type="NCBI Taxonomy" id="2835306"/>
    <lineage>
        <taxon>Bacteria</taxon>
        <taxon>Bacillati</taxon>
        <taxon>Actinomycetota</taxon>
        <taxon>Actinomycetes</taxon>
        <taxon>Mycobacteriales</taxon>
        <taxon>Mycobacteriaceae</taxon>
        <taxon>Mycolicibacter</taxon>
    </lineage>
</organism>
<name>A0ABS5RPR2_9MYCO</name>
<proteinExistence type="predicted"/>
<dbReference type="Pfam" id="PF12484">
    <property type="entry name" value="PPE-SVP"/>
    <property type="match status" value="1"/>
</dbReference>
<feature type="non-terminal residue" evidence="3">
    <location>
        <position position="1"/>
    </location>
</feature>
<accession>A0ABS5RPR2</accession>
<protein>
    <submittedName>
        <fullName evidence="3">PE/PPE C-terminal domain-containing protein</fullName>
    </submittedName>
</protein>
<evidence type="ECO:0000313" key="3">
    <source>
        <dbReference type="EMBL" id="MBS9536281.1"/>
    </source>
</evidence>
<evidence type="ECO:0000259" key="2">
    <source>
        <dbReference type="Pfam" id="PF12484"/>
    </source>
</evidence>
<comment type="caution">
    <text evidence="3">The sequence shown here is derived from an EMBL/GenBank/DDBJ whole genome shotgun (WGS) entry which is preliminary data.</text>
</comment>